<accession>A0A0W7TU10</accession>
<evidence type="ECO:0000313" key="10">
    <source>
        <dbReference type="Proteomes" id="UP000431913"/>
    </source>
</evidence>
<comment type="subcellular location">
    <subcellularLocation>
        <location evidence="2">Cell membrane</location>
        <topology evidence="2">Multi-pass membrane protein</topology>
    </subcellularLocation>
</comment>
<dbReference type="EMBL" id="VUNJ01000001">
    <property type="protein sequence ID" value="MST90470.1"/>
    <property type="molecule type" value="Genomic_DNA"/>
</dbReference>
<keyword evidence="2 3" id="KW-0472">Membrane</keyword>
<evidence type="ECO:0000313" key="7">
    <source>
        <dbReference type="EMBL" id="MTS27879.1"/>
    </source>
</evidence>
<gene>
    <name evidence="5" type="ORF">ASJ35_03385</name>
    <name evidence="6" type="ORF">FYJ76_00735</name>
    <name evidence="7" type="ORF">GMD59_11345</name>
    <name evidence="4" type="ORF">TQ39_07135</name>
</gene>
<evidence type="ECO:0000313" key="6">
    <source>
        <dbReference type="EMBL" id="MST90470.1"/>
    </source>
</evidence>
<dbReference type="AlphaFoldDB" id="A0A0D8J1H5"/>
<keyword evidence="3" id="KW-1133">Transmembrane helix</keyword>
<dbReference type="EMBL" id="WMZU01000017">
    <property type="protein sequence ID" value="MTS27879.1"/>
    <property type="molecule type" value="Genomic_DNA"/>
</dbReference>
<dbReference type="GO" id="GO:0005886">
    <property type="term" value="C:plasma membrane"/>
    <property type="evidence" value="ECO:0007669"/>
    <property type="project" value="UniProtKB-SubCell"/>
</dbReference>
<feature type="transmembrane region" description="Helical" evidence="3">
    <location>
        <begin position="87"/>
        <end position="104"/>
    </location>
</feature>
<feature type="transmembrane region" description="Helical" evidence="3">
    <location>
        <begin position="111"/>
        <end position="134"/>
    </location>
</feature>
<dbReference type="EMBL" id="JXXK01000007">
    <property type="protein sequence ID" value="KJF40396.1"/>
    <property type="molecule type" value="Genomic_DNA"/>
</dbReference>
<dbReference type="Pfam" id="PF02632">
    <property type="entry name" value="BioY"/>
    <property type="match status" value="1"/>
</dbReference>
<proteinExistence type="inferred from homology"/>
<keyword evidence="2" id="KW-0813">Transport</keyword>
<reference evidence="7 11" key="3">
    <citation type="journal article" date="2019" name="Nat. Med.">
        <title>A library of human gut bacterial isolates paired with longitudinal multiomics data enables mechanistic microbiome research.</title>
        <authorList>
            <person name="Poyet M."/>
            <person name="Groussin M."/>
            <person name="Gibbons S.M."/>
            <person name="Avila-Pacheco J."/>
            <person name="Jiang X."/>
            <person name="Kearney S.M."/>
            <person name="Perrotta A.R."/>
            <person name="Berdy B."/>
            <person name="Zhao S."/>
            <person name="Lieberman T.D."/>
            <person name="Swanson P.K."/>
            <person name="Smith M."/>
            <person name="Roesemann S."/>
            <person name="Alexander J.E."/>
            <person name="Rich S.A."/>
            <person name="Livny J."/>
            <person name="Vlamakis H."/>
            <person name="Clish C."/>
            <person name="Bullock K."/>
            <person name="Deik A."/>
            <person name="Scott J."/>
            <person name="Pierce K.A."/>
            <person name="Xavier R.J."/>
            <person name="Alm E.J."/>
        </authorList>
    </citation>
    <scope>NUCLEOTIDE SEQUENCE [LARGE SCALE GENOMIC DNA]</scope>
    <source>
        <strain evidence="7 11">BIOML-A4</strain>
    </source>
</reference>
<evidence type="ECO:0000256" key="3">
    <source>
        <dbReference type="SAM" id="Phobius"/>
    </source>
</evidence>
<dbReference type="PIRSF" id="PIRSF016661">
    <property type="entry name" value="BioY"/>
    <property type="match status" value="1"/>
</dbReference>
<keyword evidence="8" id="KW-1185">Reference proteome</keyword>
<keyword evidence="2" id="KW-1003">Cell membrane</keyword>
<dbReference type="PANTHER" id="PTHR34295">
    <property type="entry name" value="BIOTIN TRANSPORTER BIOY"/>
    <property type="match status" value="1"/>
</dbReference>
<dbReference type="GO" id="GO:0015225">
    <property type="term" value="F:biotin transmembrane transporter activity"/>
    <property type="evidence" value="ECO:0007669"/>
    <property type="project" value="UniProtKB-UniRule"/>
</dbReference>
<dbReference type="EMBL" id="LMUA01000003">
    <property type="protein sequence ID" value="KUE77330.1"/>
    <property type="molecule type" value="Genomic_DNA"/>
</dbReference>
<evidence type="ECO:0000313" key="5">
    <source>
        <dbReference type="EMBL" id="KUE77330.1"/>
    </source>
</evidence>
<dbReference type="Proteomes" id="UP000431913">
    <property type="component" value="Unassembled WGS sequence"/>
</dbReference>
<evidence type="ECO:0000313" key="4">
    <source>
        <dbReference type="EMBL" id="KJF40396.1"/>
    </source>
</evidence>
<feature type="transmembrane region" description="Helical" evidence="3">
    <location>
        <begin position="34"/>
        <end position="53"/>
    </location>
</feature>
<evidence type="ECO:0000256" key="2">
    <source>
        <dbReference type="PIRNR" id="PIRNR016661"/>
    </source>
</evidence>
<organism evidence="4 8">
    <name type="scientific">Ruthenibacterium lactatiformans</name>
    <dbReference type="NCBI Taxonomy" id="1550024"/>
    <lineage>
        <taxon>Bacteria</taxon>
        <taxon>Bacillati</taxon>
        <taxon>Bacillota</taxon>
        <taxon>Clostridia</taxon>
        <taxon>Eubacteriales</taxon>
        <taxon>Oscillospiraceae</taxon>
        <taxon>Ruthenibacterium</taxon>
    </lineage>
</organism>
<feature type="transmembrane region" description="Helical" evidence="3">
    <location>
        <begin position="60"/>
        <end position="81"/>
    </location>
</feature>
<evidence type="ECO:0000313" key="8">
    <source>
        <dbReference type="Proteomes" id="UP000032483"/>
    </source>
</evidence>
<dbReference type="GeneID" id="42856386"/>
<protein>
    <recommendedName>
        <fullName evidence="2">Biotin transporter</fullName>
    </recommendedName>
</protein>
<evidence type="ECO:0000313" key="9">
    <source>
        <dbReference type="Proteomes" id="UP000053433"/>
    </source>
</evidence>
<dbReference type="Proteomes" id="UP000053433">
    <property type="component" value="Unassembled WGS sequence"/>
</dbReference>
<reference evidence="6 10" key="4">
    <citation type="submission" date="2019-08" db="EMBL/GenBank/DDBJ databases">
        <title>In-depth cultivation of the pig gut microbiome towards novel bacterial diversity and tailored functional studies.</title>
        <authorList>
            <person name="Wylensek D."/>
            <person name="Hitch T.C.A."/>
            <person name="Clavel T."/>
        </authorList>
    </citation>
    <scope>NUCLEOTIDE SEQUENCE [LARGE SCALE GENOMIC DNA]</scope>
    <source>
        <strain evidence="6 10">WCA3-601-WT-6J</strain>
    </source>
</reference>
<comment type="caution">
    <text evidence="4">The sequence shown here is derived from an EMBL/GenBank/DDBJ whole genome shotgun (WGS) entry which is preliminary data.</text>
</comment>
<accession>A0A0D8J1H5</accession>
<dbReference type="Proteomes" id="UP000032483">
    <property type="component" value="Unassembled WGS sequence"/>
</dbReference>
<dbReference type="InterPro" id="IPR003784">
    <property type="entry name" value="BioY"/>
</dbReference>
<feature type="transmembrane region" description="Helical" evidence="3">
    <location>
        <begin position="140"/>
        <end position="165"/>
    </location>
</feature>
<comment type="similarity">
    <text evidence="1 2">Belongs to the BioY family.</text>
</comment>
<sequence>MKRKIATKDLVLTALFAALTAVLAQIQLPIGPVPFNLAVFGAFLAGMLLEPAWAAASMGVYMLLGAVGIPVFAGFMGGPAVLLGKTGGYVIGYIFIALATALAVKRSGKLPVIGAAMLAGLLVCYGFGTAWFMAVTGADLVSALGWCVLPFIVPDVCKGVLACVLGRLLAGRLAKAGVA</sequence>
<reference evidence="4" key="1">
    <citation type="submission" date="2015-02" db="EMBL/GenBank/DDBJ databases">
        <title>A novel member of the family Ruminococcaceae isolated from human feces.</title>
        <authorList>
            <person name="Shkoporov A.N."/>
            <person name="Chaplin A.V."/>
            <person name="Motuzova O.V."/>
            <person name="Kafarskaia L.I."/>
            <person name="Khokhlova E.V."/>
            <person name="Efimov B.A."/>
        </authorList>
    </citation>
    <scope>NUCLEOTIDE SEQUENCE [LARGE SCALE GENOMIC DNA]</scope>
    <source>
        <strain evidence="4">585-1</strain>
    </source>
</reference>
<reference evidence="5 9" key="2">
    <citation type="submission" date="2015-10" db="EMBL/GenBank/DDBJ databases">
        <title>A novel member of the family Ruminococcaceae isolated from human faeces.</title>
        <authorList>
            <person name="Shkoporov A.N."/>
            <person name="Chaplin A.V."/>
            <person name="Motuzova O.V."/>
            <person name="Kafarskaia L.I."/>
            <person name="Efimov B.A."/>
        </authorList>
    </citation>
    <scope>NUCLEOTIDE SEQUENCE [LARGE SCALE GENOMIC DNA]</scope>
    <source>
        <strain evidence="5 9">668</strain>
    </source>
</reference>
<dbReference type="Gene3D" id="1.10.1760.20">
    <property type="match status" value="1"/>
</dbReference>
<dbReference type="PANTHER" id="PTHR34295:SF1">
    <property type="entry name" value="BIOTIN TRANSPORTER BIOY"/>
    <property type="match status" value="1"/>
</dbReference>
<evidence type="ECO:0000313" key="11">
    <source>
        <dbReference type="Proteomes" id="UP000472755"/>
    </source>
</evidence>
<dbReference type="Proteomes" id="UP000472755">
    <property type="component" value="Unassembled WGS sequence"/>
</dbReference>
<name>A0A0D8J1H5_9FIRM</name>
<keyword evidence="3" id="KW-0812">Transmembrane</keyword>
<dbReference type="RefSeq" id="WP_009324918.1">
    <property type="nucleotide sequence ID" value="NZ_CAQJQL010000059.1"/>
</dbReference>
<evidence type="ECO:0000256" key="1">
    <source>
        <dbReference type="ARBA" id="ARBA00010692"/>
    </source>
</evidence>